<dbReference type="RefSeq" id="WP_109274291.1">
    <property type="nucleotide sequence ID" value="NZ_QFKX01000001.1"/>
</dbReference>
<evidence type="ECO:0000313" key="2">
    <source>
        <dbReference type="Proteomes" id="UP000245590"/>
    </source>
</evidence>
<dbReference type="AlphaFoldDB" id="A0A2U2RNK4"/>
<reference evidence="1 2" key="1">
    <citation type="submission" date="2018-05" db="EMBL/GenBank/DDBJ databases">
        <title>Brachybacterium sp. M1HQ-2T, whole genome shotgun sequence.</title>
        <authorList>
            <person name="Tuo L."/>
        </authorList>
    </citation>
    <scope>NUCLEOTIDE SEQUENCE [LARGE SCALE GENOMIC DNA]</scope>
    <source>
        <strain evidence="1 2">M1HQ-2</strain>
    </source>
</reference>
<dbReference type="Proteomes" id="UP000245590">
    <property type="component" value="Unassembled WGS sequence"/>
</dbReference>
<dbReference type="EMBL" id="QFKX01000001">
    <property type="protein sequence ID" value="PWH07406.1"/>
    <property type="molecule type" value="Genomic_DNA"/>
</dbReference>
<organism evidence="1 2">
    <name type="scientific">Brachybacterium endophyticum</name>
    <dbReference type="NCBI Taxonomy" id="2182385"/>
    <lineage>
        <taxon>Bacteria</taxon>
        <taxon>Bacillati</taxon>
        <taxon>Actinomycetota</taxon>
        <taxon>Actinomycetes</taxon>
        <taxon>Micrococcales</taxon>
        <taxon>Dermabacteraceae</taxon>
        <taxon>Brachybacterium</taxon>
    </lineage>
</organism>
<comment type="caution">
    <text evidence="1">The sequence shown here is derived from an EMBL/GenBank/DDBJ whole genome shotgun (WGS) entry which is preliminary data.</text>
</comment>
<dbReference type="InterPro" id="IPR035901">
    <property type="entry name" value="GIY-YIG_endonuc_sf"/>
</dbReference>
<accession>A0A2U2RNK4</accession>
<name>A0A2U2RNK4_9MICO</name>
<dbReference type="OrthoDB" id="89044at2"/>
<keyword evidence="2" id="KW-1185">Reference proteome</keyword>
<evidence type="ECO:0000313" key="1">
    <source>
        <dbReference type="EMBL" id="PWH07406.1"/>
    </source>
</evidence>
<dbReference type="CDD" id="cd10446">
    <property type="entry name" value="GIY-YIG_unchar_1"/>
    <property type="match status" value="1"/>
</dbReference>
<gene>
    <name evidence="1" type="ORF">DEO23_01835</name>
</gene>
<sequence>MTEADRSGRLTLGTVLTTAETRFDDVLAVRHTFTPDGLTGTADLTAEKVLAYTRRQEPGNKVGTSPPPLWLVFMADGKRRSRFLTAFENHGHLPAEATAKHRFFDLRPSELLSSLRQRLVVEWSGDTINWAKKGVAAAGFPIVEISDPAPVAFPGFDRLVISFTELQDMVEISRYRAWQHALSSVQGIYLITDETSGKHYVGKADGTERILGRWRRYARTGHGDNVALRALVGGDISRATSFRFSILRVFGPDTPKADVDHSEAHYKDALMSRTFGFNRN</sequence>
<dbReference type="SUPFAM" id="SSF82771">
    <property type="entry name" value="GIY-YIG endonuclease"/>
    <property type="match status" value="1"/>
</dbReference>
<protein>
    <submittedName>
        <fullName evidence="1">Excinuclease ABC subunit C</fullName>
    </submittedName>
</protein>
<dbReference type="Gene3D" id="3.40.1440.10">
    <property type="entry name" value="GIY-YIG endonuclease"/>
    <property type="match status" value="1"/>
</dbReference>
<proteinExistence type="predicted"/>